<sequence>MIPARKVSWFNTWFSGHARSRIQATFGEVRAQGLDRARALAKEAPLLVVSNHTSWWDPLVAMHVSTHLLGTDGYAMMDAKNLRRLPFFSLVGAFGVDLDKPADGALGMRHAARLLDTPGKLVWVYPQGQERPVTERPLGFRPGSAEIARVSRKARTLPVGLRYEFGGTERPTLWLSFGEPLPAERDTAKGRAAQEEAVEAELVRIERALRGEGAAGFEVVFRAAPSRVGGVLEVMLAAMTRPWVMRAPKAAPPLSAGDARRKATSSRP</sequence>
<dbReference type="PANTHER" id="PTHR10434">
    <property type="entry name" value="1-ACYL-SN-GLYCEROL-3-PHOSPHATE ACYLTRANSFERASE"/>
    <property type="match status" value="1"/>
</dbReference>
<dbReference type="Pfam" id="PF01553">
    <property type="entry name" value="Acyltransferase"/>
    <property type="match status" value="1"/>
</dbReference>
<dbReference type="SMART" id="SM00563">
    <property type="entry name" value="PlsC"/>
    <property type="match status" value="1"/>
</dbReference>
<evidence type="ECO:0000256" key="1">
    <source>
        <dbReference type="ARBA" id="ARBA00005189"/>
    </source>
</evidence>
<proteinExistence type="predicted"/>
<dbReference type="InterPro" id="IPR002123">
    <property type="entry name" value="Plipid/glycerol_acylTrfase"/>
</dbReference>
<evidence type="ECO:0000259" key="5">
    <source>
        <dbReference type="SMART" id="SM00563"/>
    </source>
</evidence>
<reference evidence="6 7" key="1">
    <citation type="submission" date="2019-04" db="EMBL/GenBank/DDBJ databases">
        <authorList>
            <person name="Li Y."/>
            <person name="Wang J."/>
        </authorList>
    </citation>
    <scope>NUCLEOTIDE SEQUENCE [LARGE SCALE GENOMIC DNA]</scope>
    <source>
        <strain evidence="6 7">DSM 14668</strain>
    </source>
</reference>
<protein>
    <recommendedName>
        <fullName evidence="5">Phospholipid/glycerol acyltransferase domain-containing protein</fullName>
    </recommendedName>
</protein>
<dbReference type="SUPFAM" id="SSF69593">
    <property type="entry name" value="Glycerol-3-phosphate (1)-acyltransferase"/>
    <property type="match status" value="1"/>
</dbReference>
<dbReference type="GO" id="GO:0005886">
    <property type="term" value="C:plasma membrane"/>
    <property type="evidence" value="ECO:0007669"/>
    <property type="project" value="TreeGrafter"/>
</dbReference>
<accession>A0A4U1JJV3</accession>
<dbReference type="CDD" id="cd06551">
    <property type="entry name" value="LPLAT"/>
    <property type="match status" value="1"/>
</dbReference>
<dbReference type="RefSeq" id="WP_136927498.1">
    <property type="nucleotide sequence ID" value="NZ_SSMQ01000002.1"/>
</dbReference>
<dbReference type="OrthoDB" id="152799at2"/>
<feature type="region of interest" description="Disordered" evidence="4">
    <location>
        <begin position="249"/>
        <end position="268"/>
    </location>
</feature>
<dbReference type="EMBL" id="SSMQ01000002">
    <property type="protein sequence ID" value="TKD12860.1"/>
    <property type="molecule type" value="Genomic_DNA"/>
</dbReference>
<dbReference type="GO" id="GO:0003841">
    <property type="term" value="F:1-acylglycerol-3-phosphate O-acyltransferase activity"/>
    <property type="evidence" value="ECO:0007669"/>
    <property type="project" value="TreeGrafter"/>
</dbReference>
<comment type="caution">
    <text evidence="6">The sequence shown here is derived from an EMBL/GenBank/DDBJ whole genome shotgun (WGS) entry which is preliminary data.</text>
</comment>
<evidence type="ECO:0000313" key="7">
    <source>
        <dbReference type="Proteomes" id="UP000309215"/>
    </source>
</evidence>
<organism evidence="6 7">
    <name type="scientific">Polyangium fumosum</name>
    <dbReference type="NCBI Taxonomy" id="889272"/>
    <lineage>
        <taxon>Bacteria</taxon>
        <taxon>Pseudomonadati</taxon>
        <taxon>Myxococcota</taxon>
        <taxon>Polyangia</taxon>
        <taxon>Polyangiales</taxon>
        <taxon>Polyangiaceae</taxon>
        <taxon>Polyangium</taxon>
    </lineage>
</organism>
<evidence type="ECO:0000313" key="6">
    <source>
        <dbReference type="EMBL" id="TKD12860.1"/>
    </source>
</evidence>
<name>A0A4U1JJV3_9BACT</name>
<evidence type="ECO:0000256" key="2">
    <source>
        <dbReference type="ARBA" id="ARBA00022679"/>
    </source>
</evidence>
<keyword evidence="2" id="KW-0808">Transferase</keyword>
<keyword evidence="7" id="KW-1185">Reference proteome</keyword>
<gene>
    <name evidence="6" type="ORF">E8A74_03685</name>
</gene>
<dbReference type="PANTHER" id="PTHR10434:SF11">
    <property type="entry name" value="1-ACYL-SN-GLYCEROL-3-PHOSPHATE ACYLTRANSFERASE"/>
    <property type="match status" value="1"/>
</dbReference>
<evidence type="ECO:0000256" key="4">
    <source>
        <dbReference type="SAM" id="MobiDB-lite"/>
    </source>
</evidence>
<evidence type="ECO:0000256" key="3">
    <source>
        <dbReference type="ARBA" id="ARBA00023315"/>
    </source>
</evidence>
<feature type="domain" description="Phospholipid/glycerol acyltransferase" evidence="5">
    <location>
        <begin position="46"/>
        <end position="164"/>
    </location>
</feature>
<keyword evidence="3" id="KW-0012">Acyltransferase</keyword>
<dbReference type="AlphaFoldDB" id="A0A4U1JJV3"/>
<dbReference type="GO" id="GO:0006654">
    <property type="term" value="P:phosphatidic acid biosynthetic process"/>
    <property type="evidence" value="ECO:0007669"/>
    <property type="project" value="TreeGrafter"/>
</dbReference>
<comment type="pathway">
    <text evidence="1">Lipid metabolism.</text>
</comment>
<dbReference type="Proteomes" id="UP000309215">
    <property type="component" value="Unassembled WGS sequence"/>
</dbReference>